<dbReference type="AlphaFoldDB" id="A0AA88KBG6"/>
<dbReference type="GeneID" id="68106233"/>
<protein>
    <recommendedName>
        <fullName evidence="4">Transmembrane protein</fullName>
    </recommendedName>
</protein>
<sequence length="116" mass="12357">MCCKISNSSSSISSNYVCATINDHCNSLTQAWDNTRLVCVDKLPTNSGLDAGTIAGIVVGCCVGVCLICCATLLAIRYVKKGKSDTFEERQIGNLCAVGIEIISDCLHKALDLYSM</sequence>
<keyword evidence="1" id="KW-1133">Transmembrane helix</keyword>
<keyword evidence="3" id="KW-1185">Reference proteome</keyword>
<gene>
    <name evidence="2" type="ORF">C9374_013780</name>
</gene>
<dbReference type="Proteomes" id="UP000816034">
    <property type="component" value="Unassembled WGS sequence"/>
</dbReference>
<evidence type="ECO:0000313" key="3">
    <source>
        <dbReference type="Proteomes" id="UP000816034"/>
    </source>
</evidence>
<accession>A0AA88KBG6</accession>
<feature type="transmembrane region" description="Helical" evidence="1">
    <location>
        <begin position="54"/>
        <end position="76"/>
    </location>
</feature>
<comment type="caution">
    <text evidence="2">The sequence shown here is derived from an EMBL/GenBank/DDBJ whole genome shotgun (WGS) entry which is preliminary data.</text>
</comment>
<keyword evidence="1" id="KW-0472">Membrane</keyword>
<proteinExistence type="predicted"/>
<reference evidence="2 3" key="1">
    <citation type="journal article" date="2018" name="BMC Genomics">
        <title>The genome of Naegleria lovaniensis, the basis for a comparative approach to unravel pathogenicity factors of the human pathogenic amoeba N. fowleri.</title>
        <authorList>
            <person name="Liechti N."/>
            <person name="Schurch N."/>
            <person name="Bruggmann R."/>
            <person name="Wittwer M."/>
        </authorList>
    </citation>
    <scope>NUCLEOTIDE SEQUENCE [LARGE SCALE GENOMIC DNA]</scope>
    <source>
        <strain evidence="2 3">ATCC 30569</strain>
    </source>
</reference>
<evidence type="ECO:0008006" key="4">
    <source>
        <dbReference type="Google" id="ProtNLM"/>
    </source>
</evidence>
<organism evidence="2 3">
    <name type="scientific">Naegleria lovaniensis</name>
    <name type="common">Amoeba</name>
    <dbReference type="NCBI Taxonomy" id="51637"/>
    <lineage>
        <taxon>Eukaryota</taxon>
        <taxon>Discoba</taxon>
        <taxon>Heterolobosea</taxon>
        <taxon>Tetramitia</taxon>
        <taxon>Eutetramitia</taxon>
        <taxon>Vahlkampfiidae</taxon>
        <taxon>Naegleria</taxon>
    </lineage>
</organism>
<keyword evidence="1" id="KW-0812">Transmembrane</keyword>
<name>A0AA88KBG6_NAELO</name>
<dbReference type="RefSeq" id="XP_044541733.1">
    <property type="nucleotide sequence ID" value="XM_044689694.1"/>
</dbReference>
<evidence type="ECO:0000256" key="1">
    <source>
        <dbReference type="SAM" id="Phobius"/>
    </source>
</evidence>
<evidence type="ECO:0000313" key="2">
    <source>
        <dbReference type="EMBL" id="KAG2370869.1"/>
    </source>
</evidence>
<dbReference type="EMBL" id="PYSW02000076">
    <property type="protein sequence ID" value="KAG2370869.1"/>
    <property type="molecule type" value="Genomic_DNA"/>
</dbReference>